<keyword evidence="5" id="KW-1185">Reference proteome</keyword>
<evidence type="ECO:0000256" key="2">
    <source>
        <dbReference type="SAM" id="Phobius"/>
    </source>
</evidence>
<evidence type="ECO:0000313" key="5">
    <source>
        <dbReference type="Proteomes" id="UP000234789"/>
    </source>
</evidence>
<feature type="region of interest" description="Disordered" evidence="1">
    <location>
        <begin position="341"/>
        <end position="361"/>
    </location>
</feature>
<gene>
    <name evidence="4" type="ORF">B8V81_1195</name>
</gene>
<dbReference type="SMART" id="SM00909">
    <property type="entry name" value="Germane"/>
    <property type="match status" value="2"/>
</dbReference>
<feature type="domain" description="GerMN" evidence="3">
    <location>
        <begin position="255"/>
        <end position="341"/>
    </location>
</feature>
<organism evidence="4 5">
    <name type="scientific">Paenibacillus pasadenensis</name>
    <dbReference type="NCBI Taxonomy" id="217090"/>
    <lineage>
        <taxon>Bacteria</taxon>
        <taxon>Bacillati</taxon>
        <taxon>Bacillota</taxon>
        <taxon>Bacilli</taxon>
        <taxon>Bacillales</taxon>
        <taxon>Paenibacillaceae</taxon>
        <taxon>Paenibacillus</taxon>
    </lineage>
</organism>
<dbReference type="Pfam" id="PF10646">
    <property type="entry name" value="Germane"/>
    <property type="match status" value="2"/>
</dbReference>
<comment type="caution">
    <text evidence="4">The sequence shown here is derived from an EMBL/GenBank/DDBJ whole genome shotgun (WGS) entry which is preliminary data.</text>
</comment>
<evidence type="ECO:0000259" key="3">
    <source>
        <dbReference type="SMART" id="SM00909"/>
    </source>
</evidence>
<sequence length="361" mass="39013">MEQQRYRWIRKAALTGALTLPVMVAGCGWFSPSDSKAVDPPQGETGSAITGADGQTSAAATGSAEVSAQGEASGLTVYLKDAEGYLAPVTIQAKLDSKLTAEAQALELLVDGGAYSKLLPEGFSGVLPQGTQVLNVQVNEKTKLATVEFSKQFSDYNEQDERTMLEAITYTLTGLDGIQGVELWEEGERLQEMPVGQYPLDRALTRAIGINLEADSGVDYSLSTPVTLYFSSKTELGDPYFVPVTRLVPRTTDKLTAALDQLAEGPLEESRLLPVWLQDVSVDKITQNKDTITLDLKDEAYKKGDVAPAEMMRAVVLSLTDNAGVDQVQIKLNGASDFKDELDTSYTEPVSRPEQLNAFKS</sequence>
<keyword evidence="2" id="KW-0812">Transmembrane</keyword>
<reference evidence="4 5" key="1">
    <citation type="submission" date="2017-05" db="EMBL/GenBank/DDBJ databases">
        <title>Functional genome analysis of Paenibacillus pasadenensis strain R16: insights on endophytic life style and antifungal activity.</title>
        <authorList>
            <person name="Passera A."/>
            <person name="Marcolungo L."/>
            <person name="Casati P."/>
            <person name="Brasca M."/>
            <person name="Quaglino F."/>
            <person name="Delledonne M."/>
        </authorList>
    </citation>
    <scope>NUCLEOTIDE SEQUENCE [LARGE SCALE GENOMIC DNA]</scope>
    <source>
        <strain evidence="4 5">R16</strain>
    </source>
</reference>
<dbReference type="Proteomes" id="UP000234789">
    <property type="component" value="Unassembled WGS sequence"/>
</dbReference>
<keyword evidence="2" id="KW-0472">Membrane</keyword>
<dbReference type="AlphaFoldDB" id="A0A2N5N9E9"/>
<evidence type="ECO:0000313" key="4">
    <source>
        <dbReference type="EMBL" id="PLT46971.1"/>
    </source>
</evidence>
<keyword evidence="2" id="KW-1133">Transmembrane helix</keyword>
<feature type="compositionally biased region" description="Polar residues" evidence="1">
    <location>
        <begin position="44"/>
        <end position="55"/>
    </location>
</feature>
<dbReference type="InterPro" id="IPR019606">
    <property type="entry name" value="GerMN"/>
</dbReference>
<name>A0A2N5N9E9_9BACL</name>
<dbReference type="EMBL" id="NFEZ01000003">
    <property type="protein sequence ID" value="PLT46971.1"/>
    <property type="molecule type" value="Genomic_DNA"/>
</dbReference>
<accession>A0A2N5N9E9</accession>
<feature type="domain" description="GerMN" evidence="3">
    <location>
        <begin position="102"/>
        <end position="194"/>
    </location>
</feature>
<feature type="transmembrane region" description="Helical" evidence="2">
    <location>
        <begin position="12"/>
        <end position="31"/>
    </location>
</feature>
<feature type="region of interest" description="Disordered" evidence="1">
    <location>
        <begin position="35"/>
        <end position="55"/>
    </location>
</feature>
<proteinExistence type="predicted"/>
<dbReference type="RefSeq" id="WP_101807941.1">
    <property type="nucleotide sequence ID" value="NZ_NFEZ01000003.1"/>
</dbReference>
<dbReference type="PROSITE" id="PS51257">
    <property type="entry name" value="PROKAR_LIPOPROTEIN"/>
    <property type="match status" value="1"/>
</dbReference>
<protein>
    <submittedName>
        <fullName evidence="4">Germination (Cortex hydrolysis) and sporulation protein GerM</fullName>
    </submittedName>
</protein>
<evidence type="ECO:0000256" key="1">
    <source>
        <dbReference type="SAM" id="MobiDB-lite"/>
    </source>
</evidence>